<dbReference type="AlphaFoldDB" id="A0A158F535"/>
<dbReference type="Pfam" id="PF11136">
    <property type="entry name" value="DUF2889"/>
    <property type="match status" value="1"/>
</dbReference>
<accession>A0A158F535</accession>
<evidence type="ECO:0000313" key="2">
    <source>
        <dbReference type="Proteomes" id="UP000054770"/>
    </source>
</evidence>
<gene>
    <name evidence="1" type="ORF">AWB68_00301</name>
</gene>
<proteinExistence type="predicted"/>
<dbReference type="RefSeq" id="WP_087642596.1">
    <property type="nucleotide sequence ID" value="NZ_FCON02000002.1"/>
</dbReference>
<dbReference type="OrthoDB" id="6862397at2"/>
<sequence>MNATSHPTSERTLVHTRQITCDAYVRSDGLYEIEGRMVDQKTYEAVLPFKTVAPGVPFHDMRITMAVDSDMVIRHVEARTAAAPTPYCTEMNATYASLVGVSIGPGFKAEVKARVGGAKGCTHLTDLLGPMATTVIQASLAQMQTAERVRMLTDSELPMPKPWVIGTCHTYRMDGEAVKVIWPEGRRMTVQDRPKAEGTGD</sequence>
<evidence type="ECO:0000313" key="1">
    <source>
        <dbReference type="EMBL" id="SAL14952.1"/>
    </source>
</evidence>
<protein>
    <recommendedName>
        <fullName evidence="3">Molybdopterin-guanine dinucleotide biosynthesis protein MobB</fullName>
    </recommendedName>
</protein>
<organism evidence="1 2">
    <name type="scientific">Caballeronia choica</name>
    <dbReference type="NCBI Taxonomy" id="326476"/>
    <lineage>
        <taxon>Bacteria</taxon>
        <taxon>Pseudomonadati</taxon>
        <taxon>Pseudomonadota</taxon>
        <taxon>Betaproteobacteria</taxon>
        <taxon>Burkholderiales</taxon>
        <taxon>Burkholderiaceae</taxon>
        <taxon>Caballeronia</taxon>
    </lineage>
</organism>
<keyword evidence="2" id="KW-1185">Reference proteome</keyword>
<comment type="caution">
    <text evidence="1">The sequence shown here is derived from an EMBL/GenBank/DDBJ whole genome shotgun (WGS) entry which is preliminary data.</text>
</comment>
<dbReference type="EMBL" id="FCON02000002">
    <property type="protein sequence ID" value="SAL14952.1"/>
    <property type="molecule type" value="Genomic_DNA"/>
</dbReference>
<evidence type="ECO:0008006" key="3">
    <source>
        <dbReference type="Google" id="ProtNLM"/>
    </source>
</evidence>
<name>A0A158F535_9BURK</name>
<dbReference type="InterPro" id="IPR021312">
    <property type="entry name" value="DUF2889"/>
</dbReference>
<reference evidence="1" key="1">
    <citation type="submission" date="2016-01" db="EMBL/GenBank/DDBJ databases">
        <authorList>
            <person name="Peeters C."/>
        </authorList>
    </citation>
    <scope>NUCLEOTIDE SEQUENCE [LARGE SCALE GENOMIC DNA]</scope>
    <source>
        <strain evidence="1">LMG 22940</strain>
    </source>
</reference>
<dbReference type="Proteomes" id="UP000054770">
    <property type="component" value="Unassembled WGS sequence"/>
</dbReference>